<evidence type="ECO:0000313" key="3">
    <source>
        <dbReference type="EMBL" id="OLY81244.1"/>
    </source>
</evidence>
<dbReference type="Pfam" id="PF13430">
    <property type="entry name" value="DUF4112"/>
    <property type="match status" value="1"/>
</dbReference>
<dbReference type="PANTHER" id="PTHR35519:SF2">
    <property type="entry name" value="PH DOMAIN PROTEIN"/>
    <property type="match status" value="1"/>
</dbReference>
<dbReference type="PANTHER" id="PTHR35519">
    <property type="entry name" value="MEMBRANE PROTEINS"/>
    <property type="match status" value="1"/>
</dbReference>
<dbReference type="AlphaFoldDB" id="A0A1R0GWG5"/>
<dbReference type="Proteomes" id="UP000187455">
    <property type="component" value="Unassembled WGS sequence"/>
</dbReference>
<dbReference type="STRING" id="133383.A0A1R0GWG5"/>
<dbReference type="InterPro" id="IPR025187">
    <property type="entry name" value="DUF4112"/>
</dbReference>
<evidence type="ECO:0008006" key="5">
    <source>
        <dbReference type="Google" id="ProtNLM"/>
    </source>
</evidence>
<comment type="caution">
    <text evidence="3">The sequence shown here is derived from an EMBL/GenBank/DDBJ whole genome shotgun (WGS) entry which is preliminary data.</text>
</comment>
<reference evidence="3 4" key="1">
    <citation type="journal article" date="2016" name="Mol. Biol. Evol.">
        <title>Genome-Wide Survey of Gut Fungi (Harpellales) Reveals the First Horizontally Transferred Ubiquitin Gene from a Mosquito Host.</title>
        <authorList>
            <person name="Wang Y."/>
            <person name="White M.M."/>
            <person name="Kvist S."/>
            <person name="Moncalvo J.M."/>
        </authorList>
    </citation>
    <scope>NUCLEOTIDE SEQUENCE [LARGE SCALE GENOMIC DNA]</scope>
    <source>
        <strain evidence="3 4">ALG-7-W6</strain>
    </source>
</reference>
<keyword evidence="2" id="KW-0472">Membrane</keyword>
<keyword evidence="2" id="KW-0812">Transmembrane</keyword>
<name>A0A1R0GWG5_9FUNG</name>
<dbReference type="OrthoDB" id="2103474at2759"/>
<feature type="transmembrane region" description="Helical" evidence="2">
    <location>
        <begin position="86"/>
        <end position="105"/>
    </location>
</feature>
<evidence type="ECO:0000256" key="2">
    <source>
        <dbReference type="SAM" id="Phobius"/>
    </source>
</evidence>
<keyword evidence="4" id="KW-1185">Reference proteome</keyword>
<feature type="region of interest" description="Disordered" evidence="1">
    <location>
        <begin position="1"/>
        <end position="23"/>
    </location>
</feature>
<evidence type="ECO:0000256" key="1">
    <source>
        <dbReference type="SAM" id="MobiDB-lite"/>
    </source>
</evidence>
<accession>A0A1R0GWG5</accession>
<sequence length="130" mass="14366">MAHPSNAKSTIHCGPNTEHPDSDKLTSLRDLAQTLDCRYTCCGVRFGTDSILGFIPVIGDFAGLFFSALFVAIAWRRFKVKKWAKLTMVLYILADFVVGLIPGLGDFADVLFKANQYNYAIVENCVLELG</sequence>
<keyword evidence="2" id="KW-1133">Transmembrane helix</keyword>
<proteinExistence type="predicted"/>
<organism evidence="3 4">
    <name type="scientific">Smittium mucronatum</name>
    <dbReference type="NCBI Taxonomy" id="133383"/>
    <lineage>
        <taxon>Eukaryota</taxon>
        <taxon>Fungi</taxon>
        <taxon>Fungi incertae sedis</taxon>
        <taxon>Zoopagomycota</taxon>
        <taxon>Kickxellomycotina</taxon>
        <taxon>Harpellomycetes</taxon>
        <taxon>Harpellales</taxon>
        <taxon>Legeriomycetaceae</taxon>
        <taxon>Smittium</taxon>
    </lineage>
</organism>
<gene>
    <name evidence="3" type="ORF">AYI68_g4652</name>
</gene>
<evidence type="ECO:0000313" key="4">
    <source>
        <dbReference type="Proteomes" id="UP000187455"/>
    </source>
</evidence>
<feature type="transmembrane region" description="Helical" evidence="2">
    <location>
        <begin position="54"/>
        <end position="74"/>
    </location>
</feature>
<protein>
    <recommendedName>
        <fullName evidence="5">DUF4112 domain-containing protein</fullName>
    </recommendedName>
</protein>
<dbReference type="EMBL" id="LSSL01002632">
    <property type="protein sequence ID" value="OLY81244.1"/>
    <property type="molecule type" value="Genomic_DNA"/>
</dbReference>